<comment type="caution">
    <text evidence="1">The sequence shown here is derived from an EMBL/GenBank/DDBJ whole genome shotgun (WGS) entry which is preliminary data.</text>
</comment>
<dbReference type="Proteomes" id="UP000214646">
    <property type="component" value="Unassembled WGS sequence"/>
</dbReference>
<proteinExistence type="predicted"/>
<accession>A0A225E9V9</accession>
<dbReference type="NCBIfam" id="NF038001">
    <property type="entry name" value="HYExAFE"/>
    <property type="match status" value="1"/>
</dbReference>
<evidence type="ECO:0000313" key="2">
    <source>
        <dbReference type="Proteomes" id="UP000214646"/>
    </source>
</evidence>
<dbReference type="EMBL" id="NIDE01000001">
    <property type="protein sequence ID" value="OWK46816.1"/>
    <property type="molecule type" value="Genomic_DNA"/>
</dbReference>
<evidence type="ECO:0000313" key="1">
    <source>
        <dbReference type="EMBL" id="OWK46816.1"/>
    </source>
</evidence>
<dbReference type="AlphaFoldDB" id="A0A225E9V9"/>
<sequence length="195" mass="21616">MDRSNHYEAAFEAYLRGRGVGCVPVDEGKRSVLGGAGVKSADFIVVGEGSAKLVVDVKGRRFPGGSSQNPRKIWQTWTMQEDAASVARWASHFGSEFRGILAFVYHVVAPFRLSDGTPDSFTFRDRHYLIRAVAADDYCAHMRPRSSRWGTVHLSTGDFRRVVRPFGQFLRPHPETYLAGADAGARRMTPAAIIE</sequence>
<keyword evidence="2" id="KW-1185">Reference proteome</keyword>
<dbReference type="InterPro" id="IPR049797">
    <property type="entry name" value="HYExAFE"/>
</dbReference>
<reference evidence="2" key="1">
    <citation type="submission" date="2017-06" db="EMBL/GenBank/DDBJ databases">
        <title>Genome analysis of Fimbriiglobus ruber SP5, the first member of the order Planctomycetales with confirmed chitinolytic capability.</title>
        <authorList>
            <person name="Ravin N.V."/>
            <person name="Rakitin A.L."/>
            <person name="Ivanova A.A."/>
            <person name="Beletsky A.V."/>
            <person name="Kulichevskaya I.S."/>
            <person name="Mardanov A.V."/>
            <person name="Dedysh S.N."/>
        </authorList>
    </citation>
    <scope>NUCLEOTIDE SEQUENCE [LARGE SCALE GENOMIC DNA]</scope>
    <source>
        <strain evidence="2">SP5</strain>
    </source>
</reference>
<organism evidence="1 2">
    <name type="scientific">Fimbriiglobus ruber</name>
    <dbReference type="NCBI Taxonomy" id="1908690"/>
    <lineage>
        <taxon>Bacteria</taxon>
        <taxon>Pseudomonadati</taxon>
        <taxon>Planctomycetota</taxon>
        <taxon>Planctomycetia</taxon>
        <taxon>Gemmatales</taxon>
        <taxon>Gemmataceae</taxon>
        <taxon>Fimbriiglobus</taxon>
    </lineage>
</organism>
<name>A0A225E9V9_9BACT</name>
<dbReference type="RefSeq" id="WP_088251995.1">
    <property type="nucleotide sequence ID" value="NZ_NIDE01000001.1"/>
</dbReference>
<gene>
    <name evidence="1" type="ORF">FRUB_00515</name>
</gene>
<protein>
    <submittedName>
        <fullName evidence="1">Uncharacterized protein</fullName>
    </submittedName>
</protein>
<dbReference type="OrthoDB" id="272676at2"/>